<evidence type="ECO:0000256" key="1">
    <source>
        <dbReference type="ARBA" id="ARBA00010835"/>
    </source>
</evidence>
<dbReference type="PANTHER" id="PTHR43804:SF7">
    <property type="entry name" value="LD18447P"/>
    <property type="match status" value="1"/>
</dbReference>
<protein>
    <submittedName>
        <fullName evidence="6">Peptide chain release factor 1</fullName>
    </submittedName>
</protein>
<evidence type="ECO:0000313" key="6">
    <source>
        <dbReference type="EMBL" id="PIR46077.1"/>
    </source>
</evidence>
<dbReference type="InterPro" id="IPR050057">
    <property type="entry name" value="Prokaryotic/Mito_RF"/>
</dbReference>
<comment type="similarity">
    <text evidence="1">Belongs to the prokaryotic/mitochondrial release factor family.</text>
</comment>
<dbReference type="Gene3D" id="3.30.70.1660">
    <property type="match status" value="1"/>
</dbReference>
<dbReference type="InterPro" id="IPR005139">
    <property type="entry name" value="PCRF"/>
</dbReference>
<evidence type="ECO:0000313" key="7">
    <source>
        <dbReference type="Proteomes" id="UP000230431"/>
    </source>
</evidence>
<comment type="caution">
    <text evidence="6">The sequence shown here is derived from an EMBL/GenBank/DDBJ whole genome shotgun (WGS) entry which is preliminary data.</text>
</comment>
<dbReference type="PROSITE" id="PS00745">
    <property type="entry name" value="RF_PROK_I"/>
    <property type="match status" value="1"/>
</dbReference>
<dbReference type="Pfam" id="PF00472">
    <property type="entry name" value="RF-1"/>
    <property type="match status" value="1"/>
</dbReference>
<gene>
    <name evidence="6" type="ORF">COV08_01515</name>
</gene>
<reference evidence="6 7" key="1">
    <citation type="submission" date="2017-09" db="EMBL/GenBank/DDBJ databases">
        <title>Depth-based differentiation of microbial function through sediment-hosted aquifers and enrichment of novel symbionts in the deep terrestrial subsurface.</title>
        <authorList>
            <person name="Probst A.J."/>
            <person name="Ladd B."/>
            <person name="Jarett J.K."/>
            <person name="Geller-Mcgrath D.E."/>
            <person name="Sieber C.M."/>
            <person name="Emerson J.B."/>
            <person name="Anantharaman K."/>
            <person name="Thomas B.C."/>
            <person name="Malmstrom R."/>
            <person name="Stieglmeier M."/>
            <person name="Klingl A."/>
            <person name="Woyke T."/>
            <person name="Ryan C.M."/>
            <person name="Banfield J.F."/>
        </authorList>
    </citation>
    <scope>NUCLEOTIDE SEQUENCE [LARGE SCALE GENOMIC DNA]</scope>
    <source>
        <strain evidence="6">CG10_big_fil_rev_8_21_14_0_10_49_38</strain>
    </source>
</reference>
<feature type="coiled-coil region" evidence="4">
    <location>
        <begin position="227"/>
        <end position="261"/>
    </location>
</feature>
<proteinExistence type="inferred from homology"/>
<dbReference type="GO" id="GO:0003747">
    <property type="term" value="F:translation release factor activity"/>
    <property type="evidence" value="ECO:0007669"/>
    <property type="project" value="InterPro"/>
</dbReference>
<evidence type="ECO:0000259" key="5">
    <source>
        <dbReference type="PROSITE" id="PS00745"/>
    </source>
</evidence>
<name>A0A2H0RHY8_9BACT</name>
<dbReference type="Proteomes" id="UP000230431">
    <property type="component" value="Unassembled WGS sequence"/>
</dbReference>
<dbReference type="Pfam" id="PF03462">
    <property type="entry name" value="PCRF"/>
    <property type="match status" value="1"/>
</dbReference>
<dbReference type="SMART" id="SM00937">
    <property type="entry name" value="PCRF"/>
    <property type="match status" value="1"/>
</dbReference>
<dbReference type="InterPro" id="IPR045853">
    <property type="entry name" value="Pep_chain_release_fac_I_sf"/>
</dbReference>
<evidence type="ECO:0000256" key="4">
    <source>
        <dbReference type="SAM" id="Coils"/>
    </source>
</evidence>
<evidence type="ECO:0000256" key="3">
    <source>
        <dbReference type="ARBA" id="ARBA00022917"/>
    </source>
</evidence>
<dbReference type="InterPro" id="IPR000352">
    <property type="entry name" value="Pep_chain_release_fac_I"/>
</dbReference>
<dbReference type="GO" id="GO:0005737">
    <property type="term" value="C:cytoplasm"/>
    <property type="evidence" value="ECO:0007669"/>
    <property type="project" value="UniProtKB-ARBA"/>
</dbReference>
<dbReference type="SUPFAM" id="SSF75620">
    <property type="entry name" value="Release factor"/>
    <property type="match status" value="1"/>
</dbReference>
<dbReference type="EMBL" id="PCYK01000012">
    <property type="protein sequence ID" value="PIR46077.1"/>
    <property type="molecule type" value="Genomic_DNA"/>
</dbReference>
<dbReference type="Gene3D" id="3.30.160.20">
    <property type="match status" value="1"/>
</dbReference>
<evidence type="ECO:0000256" key="2">
    <source>
        <dbReference type="ARBA" id="ARBA00022481"/>
    </source>
</evidence>
<keyword evidence="3" id="KW-0648">Protein biosynthesis</keyword>
<organism evidence="6 7">
    <name type="scientific">Candidatus Vogelbacteria bacterium CG10_big_fil_rev_8_21_14_0_10_49_38</name>
    <dbReference type="NCBI Taxonomy" id="1975043"/>
    <lineage>
        <taxon>Bacteria</taxon>
        <taxon>Candidatus Vogeliibacteriota</taxon>
    </lineage>
</organism>
<keyword evidence="2" id="KW-0488">Methylation</keyword>
<dbReference type="PANTHER" id="PTHR43804">
    <property type="entry name" value="LD18447P"/>
    <property type="match status" value="1"/>
</dbReference>
<feature type="domain" description="Prokaryotic-type class I peptide chain release factors" evidence="5">
    <location>
        <begin position="194"/>
        <end position="210"/>
    </location>
</feature>
<keyword evidence="4" id="KW-0175">Coiled coil</keyword>
<dbReference type="FunFam" id="3.30.160.20:FF:000004">
    <property type="entry name" value="Peptide chain release factor 1"/>
    <property type="match status" value="1"/>
</dbReference>
<dbReference type="AlphaFoldDB" id="A0A2H0RHY8"/>
<sequence length="321" mass="35639">MEIKDFRANLKTAYLAGLFDDLTNQIEAARQLSTEDETVAELVAEEIKELESRQKELWLQMENILAPKAGAEDEINTVVMEIRAGAGGEEASLFARELTQMYSRYVASQGWAVTLSDESLSESGGYKEVTFEIIGPGAYDAFRNEMGVHRVQRVPATEKSGRVHTSTVSVAVLPVREISTVQINPSDLAIEFTRSGGAGGQNVNKVETAVRLTHKPSGMMIRCQSERTQLRNKEKALAILAAKLEDQARQAEAAKYAAERKSQIGTADRSEKIRTYNYLQDRITDHRIKKSWHGIERILAGDLGPLLSDLREGLMAEAERI</sequence>
<accession>A0A2H0RHY8</accession>